<comment type="caution">
    <text evidence="1">The sequence shown here is derived from an EMBL/GenBank/DDBJ whole genome shotgun (WGS) entry which is preliminary data.</text>
</comment>
<dbReference type="EMBL" id="LFWV01000028">
    <property type="protein sequence ID" value="KON31685.1"/>
    <property type="molecule type" value="Genomic_DNA"/>
</dbReference>
<evidence type="ECO:0000313" key="2">
    <source>
        <dbReference type="Proteomes" id="UP000054016"/>
    </source>
</evidence>
<sequence length="72" mass="8387">MGCWKWFNGVLKEAEVSITDANKSKIDQIIHKYISEQSSYGRCSADWRKARKEINENPEMRTELIQKLKALA</sequence>
<name>A0A0M0BTK2_9ARCH</name>
<evidence type="ECO:0000313" key="1">
    <source>
        <dbReference type="EMBL" id="KON31685.1"/>
    </source>
</evidence>
<gene>
    <name evidence="1" type="ORF">AC478_02465</name>
</gene>
<protein>
    <submittedName>
        <fullName evidence="1">Uncharacterized protein</fullName>
    </submittedName>
</protein>
<proteinExistence type="predicted"/>
<dbReference type="Proteomes" id="UP000054016">
    <property type="component" value="Unassembled WGS sequence"/>
</dbReference>
<organism evidence="1 2">
    <name type="scientific">miscellaneous Crenarchaeota group-1 archaeon SG8-32-3</name>
    <dbReference type="NCBI Taxonomy" id="1685125"/>
    <lineage>
        <taxon>Archaea</taxon>
        <taxon>Candidatus Bathyarchaeota</taxon>
        <taxon>MCG-1</taxon>
    </lineage>
</organism>
<dbReference type="AlphaFoldDB" id="A0A0M0BTK2"/>
<reference evidence="2" key="1">
    <citation type="submission" date="2015-06" db="EMBL/GenBank/DDBJ databases">
        <title>New insights into the roles of widespread benthic archaea in carbon and nitrogen cycling.</title>
        <authorList>
            <person name="Lazar C.S."/>
            <person name="Baker B.J."/>
            <person name="Seitz K.W."/>
            <person name="Hyde A.S."/>
            <person name="Dick G.J."/>
            <person name="Hinrichs K.-U."/>
            <person name="Teske A.P."/>
        </authorList>
    </citation>
    <scope>NUCLEOTIDE SEQUENCE [LARGE SCALE GENOMIC DNA]</scope>
</reference>
<accession>A0A0M0BTK2</accession>